<dbReference type="SUPFAM" id="SSF46689">
    <property type="entry name" value="Homeodomain-like"/>
    <property type="match status" value="1"/>
</dbReference>
<dbReference type="PROSITE" id="PS01081">
    <property type="entry name" value="HTH_TETR_1"/>
    <property type="match status" value="1"/>
</dbReference>
<reference evidence="9" key="1">
    <citation type="journal article" date="2020" name="mSystems">
        <title>Genome- and Community-Level Interaction Insights into Carbon Utilization and Element Cycling Functions of Hydrothermarchaeota in Hydrothermal Sediment.</title>
        <authorList>
            <person name="Zhou Z."/>
            <person name="Liu Y."/>
            <person name="Xu W."/>
            <person name="Pan J."/>
            <person name="Luo Z.H."/>
            <person name="Li M."/>
        </authorList>
    </citation>
    <scope>NUCLEOTIDE SEQUENCE [LARGE SCALE GENOMIC DNA]</scope>
    <source>
        <strain evidence="9">HyVt-443</strain>
    </source>
</reference>
<sequence length="196" mass="22134">MSDRPSRKQLILEALAGELEKSPGSRITTAALARATGVSEAALYRHFASKAKMFEGLIGFAEETVFSRINQILEGERSTPVRCARVVYLLLGFADRNPGITRVLLGDALVGENERLHLRVEQFFARLETQLKQILRESRLREGSDDGRPDPDVGAALLLALVEGRMHQYLRTRFRVSPLHRWDEQWALVEPLLFPL</sequence>
<dbReference type="InterPro" id="IPR009057">
    <property type="entry name" value="Homeodomain-like_sf"/>
</dbReference>
<dbReference type="GO" id="GO:0000976">
    <property type="term" value="F:transcription cis-regulatory region binding"/>
    <property type="evidence" value="ECO:0007669"/>
    <property type="project" value="TreeGrafter"/>
</dbReference>
<dbReference type="GO" id="GO:0051301">
    <property type="term" value="P:cell division"/>
    <property type="evidence" value="ECO:0007669"/>
    <property type="project" value="UniProtKB-KW"/>
</dbReference>
<feature type="domain" description="HTH tetR-type" evidence="8">
    <location>
        <begin position="5"/>
        <end position="65"/>
    </location>
</feature>
<accession>A0A831RMQ0</accession>
<dbReference type="GO" id="GO:0043590">
    <property type="term" value="C:bacterial nucleoid"/>
    <property type="evidence" value="ECO:0007669"/>
    <property type="project" value="UniProtKB-UniRule"/>
</dbReference>
<dbReference type="InterPro" id="IPR036271">
    <property type="entry name" value="Tet_transcr_reg_TetR-rel_C_sf"/>
</dbReference>
<keyword evidence="2 6" id="KW-0132">Cell division</keyword>
<dbReference type="PANTHER" id="PTHR30055">
    <property type="entry name" value="HTH-TYPE TRANSCRIPTIONAL REGULATOR RUTR"/>
    <property type="match status" value="1"/>
</dbReference>
<dbReference type="Pfam" id="PF00440">
    <property type="entry name" value="TetR_N"/>
    <property type="match status" value="1"/>
</dbReference>
<evidence type="ECO:0000256" key="3">
    <source>
        <dbReference type="ARBA" id="ARBA00023054"/>
    </source>
</evidence>
<keyword evidence="1 6" id="KW-0963">Cytoplasm</keyword>
<proteinExistence type="inferred from homology"/>
<dbReference type="GO" id="GO:0005737">
    <property type="term" value="C:cytoplasm"/>
    <property type="evidence" value="ECO:0007669"/>
    <property type="project" value="UniProtKB-UniRule"/>
</dbReference>
<comment type="subunit">
    <text evidence="6">Homodimer. Interacts with FtsZ.</text>
</comment>
<evidence type="ECO:0000256" key="6">
    <source>
        <dbReference type="HAMAP-Rule" id="MF_01839"/>
    </source>
</evidence>
<dbReference type="SUPFAM" id="SSF48498">
    <property type="entry name" value="Tetracyclin repressor-like, C-terminal domain"/>
    <property type="match status" value="1"/>
</dbReference>
<evidence type="ECO:0000256" key="4">
    <source>
        <dbReference type="ARBA" id="ARBA00023125"/>
    </source>
</evidence>
<comment type="function">
    <text evidence="6">Required for nucleoid occlusion (NO) phenomenon, which prevents Z-ring formation and cell division over the nucleoid. Acts as a DNA-associated cell division inhibitor that binds simultaneously chromosomal DNA and FtsZ, and disrupts the assembly of FtsZ polymers. SlmA-DNA-binding sequences (SBS) are dispersed on non-Ter regions of the chromosome, preventing FtsZ polymerization at these regions.</text>
</comment>
<protein>
    <recommendedName>
        <fullName evidence="6">Nucleoid occlusion factor SlmA</fullName>
    </recommendedName>
</protein>
<dbReference type="HAMAP" id="MF_01839">
    <property type="entry name" value="NO_factor_SlmA"/>
    <property type="match status" value="1"/>
</dbReference>
<dbReference type="InterPro" id="IPR001647">
    <property type="entry name" value="HTH_TetR"/>
</dbReference>
<evidence type="ECO:0000256" key="2">
    <source>
        <dbReference type="ARBA" id="ARBA00022618"/>
    </source>
</evidence>
<dbReference type="AlphaFoldDB" id="A0A831RMQ0"/>
<dbReference type="Pfam" id="PF22276">
    <property type="entry name" value="SlmA-like_C"/>
    <property type="match status" value="1"/>
</dbReference>
<dbReference type="Proteomes" id="UP000886251">
    <property type="component" value="Unassembled WGS sequence"/>
</dbReference>
<comment type="caution">
    <text evidence="9">The sequence shown here is derived from an EMBL/GenBank/DDBJ whole genome shotgun (WGS) entry which is preliminary data.</text>
</comment>
<dbReference type="InterPro" id="IPR054580">
    <property type="entry name" value="SlmA-like_C"/>
</dbReference>
<dbReference type="GO" id="GO:0003700">
    <property type="term" value="F:DNA-binding transcription factor activity"/>
    <property type="evidence" value="ECO:0007669"/>
    <property type="project" value="TreeGrafter"/>
</dbReference>
<evidence type="ECO:0000256" key="1">
    <source>
        <dbReference type="ARBA" id="ARBA00022490"/>
    </source>
</evidence>
<comment type="similarity">
    <text evidence="6">Belongs to the nucleoid occlusion factor SlmA family.</text>
</comment>
<evidence type="ECO:0000259" key="8">
    <source>
        <dbReference type="PROSITE" id="PS50977"/>
    </source>
</evidence>
<keyword evidence="3" id="KW-0175">Coiled coil</keyword>
<dbReference type="GO" id="GO:0010974">
    <property type="term" value="P:negative regulation of division septum assembly"/>
    <property type="evidence" value="ECO:0007669"/>
    <property type="project" value="InterPro"/>
</dbReference>
<organism evidence="9">
    <name type="scientific">Sedimenticola thiotaurini</name>
    <dbReference type="NCBI Taxonomy" id="1543721"/>
    <lineage>
        <taxon>Bacteria</taxon>
        <taxon>Pseudomonadati</taxon>
        <taxon>Pseudomonadota</taxon>
        <taxon>Gammaproteobacteria</taxon>
        <taxon>Chromatiales</taxon>
        <taxon>Sedimenticolaceae</taxon>
        <taxon>Sedimenticola</taxon>
    </lineage>
</organism>
<dbReference type="InterPro" id="IPR023772">
    <property type="entry name" value="DNA-bd_HTH_TetR-type_CS"/>
</dbReference>
<feature type="DNA-binding region" description="H-T-H motif" evidence="7">
    <location>
        <begin position="28"/>
        <end position="47"/>
    </location>
</feature>
<evidence type="ECO:0000256" key="5">
    <source>
        <dbReference type="ARBA" id="ARBA00023306"/>
    </source>
</evidence>
<comment type="subcellular location">
    <subcellularLocation>
        <location evidence="6">Cytoplasm</location>
        <location evidence="6">Nucleoid</location>
    </subcellularLocation>
</comment>
<evidence type="ECO:0000313" key="9">
    <source>
        <dbReference type="EMBL" id="HEB96827.1"/>
    </source>
</evidence>
<dbReference type="PROSITE" id="PS50977">
    <property type="entry name" value="HTH_TETR_2"/>
    <property type="match status" value="1"/>
</dbReference>
<dbReference type="InterPro" id="IPR023769">
    <property type="entry name" value="NO_SlmA"/>
</dbReference>
<keyword evidence="4 6" id="KW-0238">DNA-binding</keyword>
<dbReference type="PANTHER" id="PTHR30055:SF183">
    <property type="entry name" value="NUCLEOID OCCLUSION FACTOR SLMA"/>
    <property type="match status" value="1"/>
</dbReference>
<gene>
    <name evidence="6 9" type="primary">slmA</name>
    <name evidence="9" type="ORF">ENI96_10410</name>
</gene>
<evidence type="ECO:0000256" key="7">
    <source>
        <dbReference type="PROSITE-ProRule" id="PRU00335"/>
    </source>
</evidence>
<dbReference type="NCBIfam" id="NF007015">
    <property type="entry name" value="PRK09480.1"/>
    <property type="match status" value="1"/>
</dbReference>
<dbReference type="Gene3D" id="1.10.357.10">
    <property type="entry name" value="Tetracycline Repressor, domain 2"/>
    <property type="match status" value="1"/>
</dbReference>
<keyword evidence="5 6" id="KW-0131">Cell cycle</keyword>
<dbReference type="InterPro" id="IPR050109">
    <property type="entry name" value="HTH-type_TetR-like_transc_reg"/>
</dbReference>
<dbReference type="EMBL" id="DRKP01000121">
    <property type="protein sequence ID" value="HEB96827.1"/>
    <property type="molecule type" value="Genomic_DNA"/>
</dbReference>
<name>A0A831RMQ0_9GAMM</name>